<proteinExistence type="predicted"/>
<dbReference type="InterPro" id="IPR051209">
    <property type="entry name" value="FAD-bind_Monooxygenase_sf"/>
</dbReference>
<dbReference type="EMBL" id="JADHOK010000038">
    <property type="protein sequence ID" value="MBL6761811.1"/>
    <property type="molecule type" value="Genomic_DNA"/>
</dbReference>
<dbReference type="SUPFAM" id="SSF51905">
    <property type="entry name" value="FAD/NAD(P)-binding domain"/>
    <property type="match status" value="2"/>
</dbReference>
<dbReference type="PANTHER" id="PTHR42877:SF4">
    <property type="entry name" value="FAD_NAD(P)-BINDING DOMAIN-CONTAINING PROTEIN-RELATED"/>
    <property type="match status" value="1"/>
</dbReference>
<gene>
    <name evidence="1" type="ORF">ISQ19_03845</name>
</gene>
<dbReference type="PANTHER" id="PTHR42877">
    <property type="entry name" value="L-ORNITHINE N(5)-MONOOXYGENASE-RELATED"/>
    <property type="match status" value="1"/>
</dbReference>
<dbReference type="Pfam" id="PF13738">
    <property type="entry name" value="Pyr_redox_3"/>
    <property type="match status" value="1"/>
</dbReference>
<protein>
    <submittedName>
        <fullName evidence="1">NAD(P)/FAD-dependent oxidoreductase</fullName>
    </submittedName>
</protein>
<evidence type="ECO:0000313" key="2">
    <source>
        <dbReference type="Proteomes" id="UP000785783"/>
    </source>
</evidence>
<sequence>MQLDRSQLETALPYADLRVLLMVLFHYTADEKWLAPPYTPRRNPLLIADEDAGLPEDIQADIRAHALEILSGESAAVLPDPDTALLNRMMTHSLAEKVPPEYAPMMREQMGFKLLGSDIPRIERKPAAPIVIIGAGCAGIVLGKLLNDLGLDYIILEKNTEVGGTWWENTYPGAGVDTPNHAYSFSFGKTHRWSRYFSPQDEILDYLTGKADEFQVRPHIRFGVEVKQVDWQDDAKHWKLTLATPNGEESMTAPLLVSAVGQISVPKLPAIDGLENFKGPLFHSSHWPKDLDLKGKKVAIVGTGASSMQIAPSIADEVAELTIFQRTPQWARPIPRYHERLSDGAQYLLEHVPFYAPWFRLTMFWRYGDGLLPFLKKDPEWPHPQRAMNRINDRHREEMVQHIERKLEGRPDLIAKSVPDYPPYGKRILLDNHWYDTILKDNVTLNDEGVARFSETQVIGDKGSTCAPDIVVMATGFEVTKMASRINITGPAGNLSDVWNGDDPQAYLGISVPDFPNFFMMAGPTTGLGHGGSGMFIAECHAHYIAHTIATMLNEGIDQMAATPAAQDAYMTKYNERHADMIWMHPGMTTYYRNSKGRVYSVMPWRLVDYWNMTRAPRLEDYATTKSG</sequence>
<accession>A0A937HN99</accession>
<comment type="caution">
    <text evidence="1">The sequence shown here is derived from an EMBL/GenBank/DDBJ whole genome shotgun (WGS) entry which is preliminary data.</text>
</comment>
<dbReference type="InterPro" id="IPR036188">
    <property type="entry name" value="FAD/NAD-bd_sf"/>
</dbReference>
<dbReference type="AlphaFoldDB" id="A0A937HN99"/>
<reference evidence="1" key="1">
    <citation type="submission" date="2020-10" db="EMBL/GenBank/DDBJ databases">
        <title>Microbiome of the Black Sea water column analyzed by genome centric metagenomics.</title>
        <authorList>
            <person name="Cabello-Yeves P.J."/>
            <person name="Callieri C."/>
            <person name="Picazo A."/>
            <person name="Mehrshad M."/>
            <person name="Haro-Moreno J.M."/>
            <person name="Roda-Garcia J."/>
            <person name="Dzembekova N."/>
            <person name="Slabakova V."/>
            <person name="Slabakova N."/>
            <person name="Moncheva S."/>
            <person name="Rodriguez-Valera F."/>
        </authorList>
    </citation>
    <scope>NUCLEOTIDE SEQUENCE</scope>
    <source>
        <strain evidence="1">BS307-5m-G5</strain>
    </source>
</reference>
<name>A0A937HN99_9PROT</name>
<dbReference type="Gene3D" id="3.50.50.60">
    <property type="entry name" value="FAD/NAD(P)-binding domain"/>
    <property type="match status" value="3"/>
</dbReference>
<evidence type="ECO:0000313" key="1">
    <source>
        <dbReference type="EMBL" id="MBL6761811.1"/>
    </source>
</evidence>
<dbReference type="Proteomes" id="UP000785783">
    <property type="component" value="Unassembled WGS sequence"/>
</dbReference>
<organism evidence="1 2">
    <name type="scientific">PS1 clade bacterium</name>
    <dbReference type="NCBI Taxonomy" id="2175152"/>
    <lineage>
        <taxon>Bacteria</taxon>
        <taxon>Pseudomonadati</taxon>
        <taxon>Pseudomonadota</taxon>
        <taxon>Alphaproteobacteria</taxon>
        <taxon>PS1 clade</taxon>
    </lineage>
</organism>